<feature type="transmembrane region" description="Helical" evidence="17">
    <location>
        <begin position="345"/>
        <end position="369"/>
    </location>
</feature>
<dbReference type="CDD" id="cd05753">
    <property type="entry name" value="Ig2_FcgammaR_like"/>
    <property type="match status" value="1"/>
</dbReference>
<keyword evidence="12" id="KW-0393">Immunoglobulin domain</keyword>
<dbReference type="Proteomes" id="UP000472241">
    <property type="component" value="Unplaced"/>
</dbReference>
<sequence length="406" mass="46107">MTQELRMYFPEKECDESGQKKQFPSSFLILASEPPAETLQCLACYRLHCSHQLGNNMWLLTALLLWVPAGAQADLTKAVITLQPPWVSVFQEENITLWCEGPHLPGNSSTRWFLNGTAFQTLTPRYRIAAASVSDTGEYRCQTGLSVPSDPVRLEIHRDWLLLQVQSRVFTEGEPLTLRCHGWKNKLVYNVVFYQNDKAFKFSPQNSEFTILKTSLSHNGIYHCSGMGRHRYTSPGVSITVKELFLAPVLKASLSLPLLEGHLVNLSCETKLLLQRPGLQLYFSFYTGSKILMSRNTSSGYQILTAKREDSGLYWCEATTEDGSIVKRSPELELQVLGLQTPTPVWFHVLFYLAVGMVFLVDTILCMIIHKELQKQKQWNLEISLGSGPKKNVTSYLQEDRYLEDI</sequence>
<dbReference type="GO" id="GO:0050766">
    <property type="term" value="P:positive regulation of phagocytosis"/>
    <property type="evidence" value="ECO:0007669"/>
    <property type="project" value="TreeGrafter"/>
</dbReference>
<feature type="domain" description="Ig-like" evidence="18">
    <location>
        <begin position="68"/>
        <end position="142"/>
    </location>
</feature>
<evidence type="ECO:0000256" key="17">
    <source>
        <dbReference type="SAM" id="Phobius"/>
    </source>
</evidence>
<keyword evidence="4" id="KW-0399">Innate immunity</keyword>
<dbReference type="SMART" id="SM00408">
    <property type="entry name" value="IGc2"/>
    <property type="match status" value="2"/>
</dbReference>
<keyword evidence="6" id="KW-0732">Signal</keyword>
<keyword evidence="2" id="KW-1003">Cell membrane</keyword>
<dbReference type="AlphaFoldDB" id="A0A667GCH4"/>
<protein>
    <recommendedName>
        <fullName evidence="15">High affinity immunoglobulin gamma Fc receptor I</fullName>
    </recommendedName>
    <alternativeName>
        <fullName evidence="16">Fc-gamma RI</fullName>
    </alternativeName>
</protein>
<keyword evidence="7" id="KW-0677">Repeat</keyword>
<dbReference type="GO" id="GO:0009897">
    <property type="term" value="C:external side of plasma membrane"/>
    <property type="evidence" value="ECO:0007669"/>
    <property type="project" value="TreeGrafter"/>
</dbReference>
<comment type="subcellular location">
    <subcellularLocation>
        <location evidence="1">Cell membrane</location>
    </subcellularLocation>
</comment>
<dbReference type="InterPro" id="IPR050488">
    <property type="entry name" value="Ig_Fc_receptor"/>
</dbReference>
<evidence type="ECO:0000256" key="13">
    <source>
        <dbReference type="ARBA" id="ARBA00038604"/>
    </source>
</evidence>
<keyword evidence="20" id="KW-1185">Reference proteome</keyword>
<evidence type="ECO:0000256" key="16">
    <source>
        <dbReference type="ARBA" id="ARBA00083540"/>
    </source>
</evidence>
<accession>A0A667GCH4</accession>
<comment type="similarity">
    <text evidence="14">Belongs to the immunoglobulin superfamily. FCGR1 family.</text>
</comment>
<evidence type="ECO:0000256" key="1">
    <source>
        <dbReference type="ARBA" id="ARBA00004236"/>
    </source>
</evidence>
<evidence type="ECO:0000256" key="9">
    <source>
        <dbReference type="ARBA" id="ARBA00023136"/>
    </source>
</evidence>
<dbReference type="PANTHER" id="PTHR11481">
    <property type="entry name" value="IMMUNOGLOBULIN FC RECEPTOR"/>
    <property type="match status" value="1"/>
</dbReference>
<dbReference type="PANTHER" id="PTHR11481:SF11">
    <property type="entry name" value="HIGH AFFINITY IMMUNOGLOBULIN GAMMA FC RECEPTOR I-RELATED"/>
    <property type="match status" value="1"/>
</dbReference>
<dbReference type="FunFam" id="2.60.40.10:FF:000651">
    <property type="entry name" value="Fc receptor like 1"/>
    <property type="match status" value="1"/>
</dbReference>
<keyword evidence="3" id="KW-0597">Phosphoprotein</keyword>
<keyword evidence="17" id="KW-0812">Transmembrane</keyword>
<keyword evidence="5" id="KW-0390">IgG-binding protein</keyword>
<dbReference type="GO" id="GO:0001788">
    <property type="term" value="P:antibody-dependent cellular cytotoxicity"/>
    <property type="evidence" value="ECO:0007669"/>
    <property type="project" value="UniProtKB-ARBA"/>
</dbReference>
<evidence type="ECO:0000256" key="4">
    <source>
        <dbReference type="ARBA" id="ARBA00022588"/>
    </source>
</evidence>
<dbReference type="GO" id="GO:0019770">
    <property type="term" value="F:IgG receptor activity"/>
    <property type="evidence" value="ECO:0007669"/>
    <property type="project" value="TreeGrafter"/>
</dbReference>
<dbReference type="Ensembl" id="ENSLCNT00005012457.1">
    <property type="protein sequence ID" value="ENSLCNP00005011109.1"/>
    <property type="gene ID" value="ENSLCNG00005007276.1"/>
</dbReference>
<dbReference type="InterPro" id="IPR013783">
    <property type="entry name" value="Ig-like_fold"/>
</dbReference>
<dbReference type="InterPro" id="IPR007110">
    <property type="entry name" value="Ig-like_dom"/>
</dbReference>
<dbReference type="GO" id="GO:0019864">
    <property type="term" value="F:IgG binding"/>
    <property type="evidence" value="ECO:0007669"/>
    <property type="project" value="UniProtKB-KW"/>
</dbReference>
<evidence type="ECO:0000313" key="19">
    <source>
        <dbReference type="Ensembl" id="ENSLCNP00005011109.1"/>
    </source>
</evidence>
<feature type="domain" description="Ig-like" evidence="18">
    <location>
        <begin position="235"/>
        <end position="333"/>
    </location>
</feature>
<dbReference type="Gene3D" id="2.60.40.10">
    <property type="entry name" value="Immunoglobulins"/>
    <property type="match status" value="3"/>
</dbReference>
<organism evidence="19 20">
    <name type="scientific">Lynx canadensis</name>
    <name type="common">Canada lynx</name>
    <name type="synonym">Felis canadensis</name>
    <dbReference type="NCBI Taxonomy" id="61383"/>
    <lineage>
        <taxon>Eukaryota</taxon>
        <taxon>Metazoa</taxon>
        <taxon>Chordata</taxon>
        <taxon>Craniata</taxon>
        <taxon>Vertebrata</taxon>
        <taxon>Euteleostomi</taxon>
        <taxon>Mammalia</taxon>
        <taxon>Eutheria</taxon>
        <taxon>Laurasiatheria</taxon>
        <taxon>Carnivora</taxon>
        <taxon>Feliformia</taxon>
        <taxon>Felidae</taxon>
        <taxon>Felinae</taxon>
        <taxon>Lynx</taxon>
    </lineage>
</organism>
<dbReference type="SMART" id="SM00409">
    <property type="entry name" value="IG"/>
    <property type="match status" value="3"/>
</dbReference>
<evidence type="ECO:0000256" key="6">
    <source>
        <dbReference type="ARBA" id="ARBA00022729"/>
    </source>
</evidence>
<evidence type="ECO:0000256" key="2">
    <source>
        <dbReference type="ARBA" id="ARBA00022475"/>
    </source>
</evidence>
<evidence type="ECO:0000256" key="11">
    <source>
        <dbReference type="ARBA" id="ARBA00023180"/>
    </source>
</evidence>
<dbReference type="InterPro" id="IPR036179">
    <property type="entry name" value="Ig-like_dom_sf"/>
</dbReference>
<dbReference type="Pfam" id="PF13895">
    <property type="entry name" value="Ig_2"/>
    <property type="match status" value="2"/>
</dbReference>
<evidence type="ECO:0000256" key="12">
    <source>
        <dbReference type="ARBA" id="ARBA00023319"/>
    </source>
</evidence>
<keyword evidence="17" id="KW-1133">Transmembrane helix</keyword>
<reference evidence="19" key="1">
    <citation type="submission" date="2025-08" db="UniProtKB">
        <authorList>
            <consortium name="Ensembl"/>
        </authorList>
    </citation>
    <scope>IDENTIFICATION</scope>
</reference>
<evidence type="ECO:0000259" key="18">
    <source>
        <dbReference type="PROSITE" id="PS50835"/>
    </source>
</evidence>
<dbReference type="FunFam" id="2.60.40.10:FF:000356">
    <property type="entry name" value="Low affinity immunoglobulin gamma Fc region receptor III-A"/>
    <property type="match status" value="1"/>
</dbReference>
<dbReference type="InterPro" id="IPR003599">
    <property type="entry name" value="Ig_sub"/>
</dbReference>
<evidence type="ECO:0000256" key="15">
    <source>
        <dbReference type="ARBA" id="ARBA00071992"/>
    </source>
</evidence>
<evidence type="ECO:0000313" key="20">
    <source>
        <dbReference type="Proteomes" id="UP000472241"/>
    </source>
</evidence>
<keyword evidence="10" id="KW-1015">Disulfide bond</keyword>
<evidence type="ECO:0000256" key="8">
    <source>
        <dbReference type="ARBA" id="ARBA00022859"/>
    </source>
</evidence>
<reference evidence="19" key="2">
    <citation type="submission" date="2025-09" db="UniProtKB">
        <authorList>
            <consortium name="Ensembl"/>
        </authorList>
    </citation>
    <scope>IDENTIFICATION</scope>
</reference>
<evidence type="ECO:0000256" key="14">
    <source>
        <dbReference type="ARBA" id="ARBA00061183"/>
    </source>
</evidence>
<dbReference type="PROSITE" id="PS50835">
    <property type="entry name" value="IG_LIKE"/>
    <property type="match status" value="2"/>
</dbReference>
<evidence type="ECO:0000256" key="7">
    <source>
        <dbReference type="ARBA" id="ARBA00022737"/>
    </source>
</evidence>
<dbReference type="InterPro" id="IPR003598">
    <property type="entry name" value="Ig_sub2"/>
</dbReference>
<dbReference type="Pfam" id="PF00047">
    <property type="entry name" value="ig"/>
    <property type="match status" value="1"/>
</dbReference>
<dbReference type="GO" id="GO:0045087">
    <property type="term" value="P:innate immune response"/>
    <property type="evidence" value="ECO:0007669"/>
    <property type="project" value="UniProtKB-KW"/>
</dbReference>
<evidence type="ECO:0000256" key="10">
    <source>
        <dbReference type="ARBA" id="ARBA00023157"/>
    </source>
</evidence>
<name>A0A667GCH4_LYNCA</name>
<comment type="subunit">
    <text evidence="13">Forms a heterooligomeric complex with ITAM-containing signaling subunits FCER1G. Interacts (via transmembrane domain) with signaling subunits; this interaction is a prerequisite for receptor complex expression on the cell surface and intracellular signal transduction. Binds the Fc region of antigen-complexed IgG.</text>
</comment>
<dbReference type="GO" id="GO:0032760">
    <property type="term" value="P:positive regulation of tumor necrosis factor production"/>
    <property type="evidence" value="ECO:0007669"/>
    <property type="project" value="TreeGrafter"/>
</dbReference>
<keyword evidence="11" id="KW-0325">Glycoprotein</keyword>
<dbReference type="FunFam" id="2.60.40.10:FF:000217">
    <property type="entry name" value="High affinity immunoglobulin gamma Fc receptor I"/>
    <property type="match status" value="1"/>
</dbReference>
<dbReference type="CDD" id="cd05752">
    <property type="entry name" value="Ig1_FcgammaR_like"/>
    <property type="match status" value="1"/>
</dbReference>
<dbReference type="GO" id="GO:0006911">
    <property type="term" value="P:phagocytosis, engulfment"/>
    <property type="evidence" value="ECO:0007669"/>
    <property type="project" value="UniProtKB-ARBA"/>
</dbReference>
<evidence type="ECO:0000256" key="5">
    <source>
        <dbReference type="ARBA" id="ARBA00022652"/>
    </source>
</evidence>
<keyword evidence="8" id="KW-0391">Immunity</keyword>
<proteinExistence type="inferred from homology"/>
<dbReference type="InterPro" id="IPR013151">
    <property type="entry name" value="Immunoglobulin_dom"/>
</dbReference>
<keyword evidence="9 17" id="KW-0472">Membrane</keyword>
<dbReference type="SUPFAM" id="SSF48726">
    <property type="entry name" value="Immunoglobulin"/>
    <property type="match status" value="3"/>
</dbReference>
<evidence type="ECO:0000256" key="3">
    <source>
        <dbReference type="ARBA" id="ARBA00022553"/>
    </source>
</evidence>